<reference evidence="2 3" key="1">
    <citation type="submission" date="2019-07" db="EMBL/GenBank/DDBJ databases">
        <title>Whole genome shotgun sequence of Staphylococcus piscifermentans NBRC 109625.</title>
        <authorList>
            <person name="Hosoyama A."/>
            <person name="Uohara A."/>
            <person name="Ohji S."/>
            <person name="Ichikawa N."/>
        </authorList>
    </citation>
    <scope>NUCLEOTIDE SEQUENCE [LARGE SCALE GENOMIC DNA]</scope>
    <source>
        <strain evidence="2 3">NBRC 109625</strain>
    </source>
</reference>
<keyword evidence="3" id="KW-1185">Reference proteome</keyword>
<keyword evidence="1" id="KW-0812">Transmembrane</keyword>
<organism evidence="2 3">
    <name type="scientific">Staphylococcus piscifermentans</name>
    <dbReference type="NCBI Taxonomy" id="70258"/>
    <lineage>
        <taxon>Bacteria</taxon>
        <taxon>Bacillati</taxon>
        <taxon>Bacillota</taxon>
        <taxon>Bacilli</taxon>
        <taxon>Bacillales</taxon>
        <taxon>Staphylococcaceae</taxon>
        <taxon>Staphylococcus</taxon>
    </lineage>
</organism>
<feature type="transmembrane region" description="Helical" evidence="1">
    <location>
        <begin position="15"/>
        <end position="37"/>
    </location>
</feature>
<keyword evidence="1" id="KW-1133">Transmembrane helix</keyword>
<comment type="caution">
    <text evidence="2">The sequence shown here is derived from an EMBL/GenBank/DDBJ whole genome shotgun (WGS) entry which is preliminary data.</text>
</comment>
<dbReference type="Proteomes" id="UP000321736">
    <property type="component" value="Unassembled WGS sequence"/>
</dbReference>
<dbReference type="AlphaFoldDB" id="A0A512QNN3"/>
<evidence type="ECO:0000256" key="1">
    <source>
        <dbReference type="SAM" id="Phobius"/>
    </source>
</evidence>
<protein>
    <submittedName>
        <fullName evidence="2">Uncharacterized protein</fullName>
    </submittedName>
</protein>
<accession>A0A512QNN3</accession>
<proteinExistence type="predicted"/>
<name>A0A512QNN3_9STAP</name>
<sequence length="45" mass="5277">MLILKRILSFNFTHVVYLVALYLVTHDAPSLILFFTFNKVKSSIY</sequence>
<evidence type="ECO:0000313" key="2">
    <source>
        <dbReference type="EMBL" id="GEP85063.1"/>
    </source>
</evidence>
<keyword evidence="1" id="KW-0472">Membrane</keyword>
<dbReference type="EMBL" id="BKAR01000019">
    <property type="protein sequence ID" value="GEP85063.1"/>
    <property type="molecule type" value="Genomic_DNA"/>
</dbReference>
<gene>
    <name evidence="2" type="ORF">SPI02_16480</name>
</gene>
<evidence type="ECO:0000313" key="3">
    <source>
        <dbReference type="Proteomes" id="UP000321736"/>
    </source>
</evidence>